<keyword evidence="4" id="KW-1133">Transmembrane helix</keyword>
<reference evidence="5 6" key="1">
    <citation type="journal article" date="2016" name="Nat. Commun.">
        <title>Thousands of microbial genomes shed light on interconnected biogeochemical processes in an aquifer system.</title>
        <authorList>
            <person name="Anantharaman K."/>
            <person name="Brown C.T."/>
            <person name="Hug L.A."/>
            <person name="Sharon I."/>
            <person name="Castelle C.J."/>
            <person name="Probst A.J."/>
            <person name="Thomas B.C."/>
            <person name="Singh A."/>
            <person name="Wilkins M.J."/>
            <person name="Karaoz U."/>
            <person name="Brodie E.L."/>
            <person name="Williams K.H."/>
            <person name="Hubbard S.S."/>
            <person name="Banfield J.F."/>
        </authorList>
    </citation>
    <scope>NUCLEOTIDE SEQUENCE [LARGE SCALE GENOMIC DNA]</scope>
</reference>
<organism evidence="5 6">
    <name type="scientific">Candidatus Taylorbacteria bacterium RIFCSPHIGHO2_02_FULL_43_32b</name>
    <dbReference type="NCBI Taxonomy" id="1802306"/>
    <lineage>
        <taxon>Bacteria</taxon>
        <taxon>Candidatus Tayloriibacteriota</taxon>
    </lineage>
</organism>
<keyword evidence="4" id="KW-0472">Membrane</keyword>
<accession>A0A1G2MJV8</accession>
<dbReference type="SUPFAM" id="SSF103647">
    <property type="entry name" value="TSP type-3 repeat"/>
    <property type="match status" value="1"/>
</dbReference>
<sequence>MFNKMHSISKIVVICVLAGFVVPGYADITPLPNQAVSVNSVASVAEAYRMYKDVNPTIKVPTAVEVPFNTEFIERLNFAVMDITDKTFEPSLYIDRVKTKEVKLQATPSMEIWRESQQVAMFDQEPRTYAEFLLPDVGEGHLTLNVSGATLLTASGLTLLLDNYVALPKYIEISALTPAGTKVILAKTQMNSQTVRFPKTTAQNWIISLTFGQPLRITELKFIEENAGVVQNRGIRFLAKPNHTYRVFYDPDRYVTAPVGEAANLYDDKGVLRLPQSAGLNNPVYLISDADGDGVPDISDNCVKTANPDQEDVNENERGDVCDDFDRDGVVNYKDNCRDEPNRNQIDTDGDGIGDVCDGEESRITEKYKWLPWTGMGFAALILVGLFVVAVKHGGANSGEISSVSQNPPSSSEKPEV</sequence>
<feature type="compositionally biased region" description="Low complexity" evidence="3">
    <location>
        <begin position="402"/>
        <end position="417"/>
    </location>
</feature>
<dbReference type="PANTHER" id="PTHR10199">
    <property type="entry name" value="THROMBOSPONDIN"/>
    <property type="match status" value="1"/>
</dbReference>
<name>A0A1G2MJV8_9BACT</name>
<dbReference type="Proteomes" id="UP000177130">
    <property type="component" value="Unassembled WGS sequence"/>
</dbReference>
<dbReference type="AlphaFoldDB" id="A0A1G2MJV8"/>
<dbReference type="EMBL" id="MHRK01000016">
    <property type="protein sequence ID" value="OHA24215.1"/>
    <property type="molecule type" value="Genomic_DNA"/>
</dbReference>
<dbReference type="Gene3D" id="4.10.1080.10">
    <property type="entry name" value="TSP type-3 repeat"/>
    <property type="match status" value="1"/>
</dbReference>
<proteinExistence type="predicted"/>
<evidence type="ECO:0000313" key="6">
    <source>
        <dbReference type="Proteomes" id="UP000177130"/>
    </source>
</evidence>
<dbReference type="GO" id="GO:0007155">
    <property type="term" value="P:cell adhesion"/>
    <property type="evidence" value="ECO:0007669"/>
    <property type="project" value="InterPro"/>
</dbReference>
<protein>
    <submittedName>
        <fullName evidence="5">Uncharacterized protein</fullName>
    </submittedName>
</protein>
<keyword evidence="1" id="KW-0732">Signal</keyword>
<dbReference type="GO" id="GO:0005509">
    <property type="term" value="F:calcium ion binding"/>
    <property type="evidence" value="ECO:0007669"/>
    <property type="project" value="InterPro"/>
</dbReference>
<evidence type="ECO:0000256" key="4">
    <source>
        <dbReference type="SAM" id="Phobius"/>
    </source>
</evidence>
<evidence type="ECO:0000256" key="1">
    <source>
        <dbReference type="ARBA" id="ARBA00022729"/>
    </source>
</evidence>
<comment type="caution">
    <text evidence="5">The sequence shown here is derived from an EMBL/GenBank/DDBJ whole genome shotgun (WGS) entry which is preliminary data.</text>
</comment>
<keyword evidence="2" id="KW-0106">Calcium</keyword>
<gene>
    <name evidence="5" type="ORF">A3C72_04950</name>
</gene>
<feature type="transmembrane region" description="Helical" evidence="4">
    <location>
        <begin position="370"/>
        <end position="391"/>
    </location>
</feature>
<evidence type="ECO:0000256" key="2">
    <source>
        <dbReference type="ARBA" id="ARBA00022837"/>
    </source>
</evidence>
<feature type="region of interest" description="Disordered" evidence="3">
    <location>
        <begin position="397"/>
        <end position="417"/>
    </location>
</feature>
<evidence type="ECO:0000256" key="3">
    <source>
        <dbReference type="SAM" id="MobiDB-lite"/>
    </source>
</evidence>
<keyword evidence="4" id="KW-0812">Transmembrane</keyword>
<evidence type="ECO:0000313" key="5">
    <source>
        <dbReference type="EMBL" id="OHA24215.1"/>
    </source>
</evidence>
<dbReference type="STRING" id="1802306.A3C72_04950"/>
<dbReference type="InterPro" id="IPR003367">
    <property type="entry name" value="Thrombospondin_3-like_rpt"/>
</dbReference>
<dbReference type="Pfam" id="PF02412">
    <property type="entry name" value="TSP_3"/>
    <property type="match status" value="2"/>
</dbReference>
<dbReference type="InterPro" id="IPR028974">
    <property type="entry name" value="TSP_type-3_rpt"/>
</dbReference>